<evidence type="ECO:0000313" key="2">
    <source>
        <dbReference type="EMBL" id="KAK2030718.1"/>
    </source>
</evidence>
<sequence length="56" mass="6099">MTRNDAGVRFSSLTSTNTDSTRSRSPATVRPPSNPSRKSSLSMRLKMEVNGSLAEK</sequence>
<proteinExistence type="predicted"/>
<name>A0AAD9M6U3_9PEZI</name>
<reference evidence="2" key="1">
    <citation type="submission" date="2021-06" db="EMBL/GenBank/DDBJ databases">
        <title>Comparative genomics, transcriptomics and evolutionary studies reveal genomic signatures of adaptation to plant cell wall in hemibiotrophic fungi.</title>
        <authorList>
            <consortium name="DOE Joint Genome Institute"/>
            <person name="Baroncelli R."/>
            <person name="Diaz J.F."/>
            <person name="Benocci T."/>
            <person name="Peng M."/>
            <person name="Battaglia E."/>
            <person name="Haridas S."/>
            <person name="Andreopoulos W."/>
            <person name="Labutti K."/>
            <person name="Pangilinan J."/>
            <person name="Floch G.L."/>
            <person name="Makela M.R."/>
            <person name="Henrissat B."/>
            <person name="Grigoriev I.V."/>
            <person name="Crouch J.A."/>
            <person name="De Vries R.P."/>
            <person name="Sukno S.A."/>
            <person name="Thon M.R."/>
        </authorList>
    </citation>
    <scope>NUCLEOTIDE SEQUENCE</scope>
    <source>
        <strain evidence="2">MAFF235873</strain>
    </source>
</reference>
<organism evidence="2 3">
    <name type="scientific">Colletotrichum zoysiae</name>
    <dbReference type="NCBI Taxonomy" id="1216348"/>
    <lineage>
        <taxon>Eukaryota</taxon>
        <taxon>Fungi</taxon>
        <taxon>Dikarya</taxon>
        <taxon>Ascomycota</taxon>
        <taxon>Pezizomycotina</taxon>
        <taxon>Sordariomycetes</taxon>
        <taxon>Hypocreomycetidae</taxon>
        <taxon>Glomerellales</taxon>
        <taxon>Glomerellaceae</taxon>
        <taxon>Colletotrichum</taxon>
        <taxon>Colletotrichum graminicola species complex</taxon>
    </lineage>
</organism>
<feature type="compositionally biased region" description="Low complexity" evidence="1">
    <location>
        <begin position="11"/>
        <end position="25"/>
    </location>
</feature>
<feature type="region of interest" description="Disordered" evidence="1">
    <location>
        <begin position="1"/>
        <end position="56"/>
    </location>
</feature>
<dbReference type="Proteomes" id="UP001232148">
    <property type="component" value="Unassembled WGS sequence"/>
</dbReference>
<keyword evidence="3" id="KW-1185">Reference proteome</keyword>
<evidence type="ECO:0000256" key="1">
    <source>
        <dbReference type="SAM" id="MobiDB-lite"/>
    </source>
</evidence>
<protein>
    <submittedName>
        <fullName evidence="2">Uncharacterized protein</fullName>
    </submittedName>
</protein>
<gene>
    <name evidence="2" type="ORF">LX32DRAFT_637948</name>
</gene>
<dbReference type="AlphaFoldDB" id="A0AAD9M6U3"/>
<dbReference type="EMBL" id="MU842848">
    <property type="protein sequence ID" value="KAK2030718.1"/>
    <property type="molecule type" value="Genomic_DNA"/>
</dbReference>
<evidence type="ECO:0000313" key="3">
    <source>
        <dbReference type="Proteomes" id="UP001232148"/>
    </source>
</evidence>
<accession>A0AAD9M6U3</accession>
<comment type="caution">
    <text evidence="2">The sequence shown here is derived from an EMBL/GenBank/DDBJ whole genome shotgun (WGS) entry which is preliminary data.</text>
</comment>